<reference evidence="5" key="1">
    <citation type="journal article" date="2023" name="Antonie Van Leeuwenhoek">
        <title>Mesoterricola silvestris gen. nov., sp. nov., Mesoterricola sediminis sp. nov., Geothrix oryzae sp. nov., Geothrix edaphica sp. nov., Geothrix rubra sp. nov., and Geothrix limicola sp. nov., six novel members of Acidobacteriota isolated from soils.</title>
        <authorList>
            <person name="Itoh H."/>
            <person name="Sugisawa Y."/>
            <person name="Mise K."/>
            <person name="Xu Z."/>
            <person name="Kuniyasu M."/>
            <person name="Ushijima N."/>
            <person name="Kawano K."/>
            <person name="Kobayashi E."/>
            <person name="Shiratori Y."/>
            <person name="Masuda Y."/>
            <person name="Senoo K."/>
        </authorList>
    </citation>
    <scope>NUCLEOTIDE SEQUENCE</scope>
    <source>
        <strain evidence="5">Red802</strain>
    </source>
</reference>
<dbReference type="InterPro" id="IPR001451">
    <property type="entry name" value="Hexapep"/>
</dbReference>
<dbReference type="PANTHER" id="PTHR43300">
    <property type="entry name" value="ACETYLTRANSFERASE"/>
    <property type="match status" value="1"/>
</dbReference>
<keyword evidence="2" id="KW-0808">Transferase</keyword>
<dbReference type="Pfam" id="PF00132">
    <property type="entry name" value="Hexapep"/>
    <property type="match status" value="1"/>
</dbReference>
<comment type="caution">
    <text evidence="5">The sequence shown here is derived from an EMBL/GenBank/DDBJ whole genome shotgun (WGS) entry which is preliminary data.</text>
</comment>
<dbReference type="InterPro" id="IPR011004">
    <property type="entry name" value="Trimer_LpxA-like_sf"/>
</dbReference>
<protein>
    <submittedName>
        <fullName evidence="5">Acetyltransferase</fullName>
    </submittedName>
</protein>
<name>A0ABQ5PU71_9BACT</name>
<evidence type="ECO:0000256" key="2">
    <source>
        <dbReference type="ARBA" id="ARBA00022679"/>
    </source>
</evidence>
<dbReference type="EMBL" id="BSDC01000001">
    <property type="protein sequence ID" value="GLH65670.1"/>
    <property type="molecule type" value="Genomic_DNA"/>
</dbReference>
<dbReference type="PANTHER" id="PTHR43300:SF11">
    <property type="entry name" value="ACETYLTRANSFERASE RV3034C-RELATED"/>
    <property type="match status" value="1"/>
</dbReference>
<dbReference type="InterPro" id="IPR050179">
    <property type="entry name" value="Trans_hexapeptide_repeat"/>
</dbReference>
<dbReference type="PROSITE" id="PS00101">
    <property type="entry name" value="HEXAPEP_TRANSFERASES"/>
    <property type="match status" value="1"/>
</dbReference>
<dbReference type="Proteomes" id="UP001165044">
    <property type="component" value="Unassembled WGS sequence"/>
</dbReference>
<evidence type="ECO:0000313" key="6">
    <source>
        <dbReference type="Proteomes" id="UP001165044"/>
    </source>
</evidence>
<evidence type="ECO:0000256" key="1">
    <source>
        <dbReference type="ARBA" id="ARBA00007274"/>
    </source>
</evidence>
<evidence type="ECO:0000256" key="3">
    <source>
        <dbReference type="ARBA" id="ARBA00022737"/>
    </source>
</evidence>
<keyword evidence="6" id="KW-1185">Reference proteome</keyword>
<dbReference type="RefSeq" id="WP_285605760.1">
    <property type="nucleotide sequence ID" value="NZ_BSDC01000001.1"/>
</dbReference>
<dbReference type="SUPFAM" id="SSF51161">
    <property type="entry name" value="Trimeric LpxA-like enzymes"/>
    <property type="match status" value="1"/>
</dbReference>
<sequence>MLNAIEYLFAKAIKKLHLRAIKGSQIHPSSKVCAGTQMVDSRMGKHSDIGYDCLIVKTNIGSFVSMGSNCRIGGASHTMDWVSTSPVFCGNKDHLPQKFSEHPFDAFVQTNIGNDVWIADGVLVRAGVTVGDGAVLGLGSVVTKDVPPYEIWGGNPARFIRKRFDDEVIAALLRIRWWDFDDETLRGKANLFNDVKAFIAMEEGR</sequence>
<dbReference type="CDD" id="cd03349">
    <property type="entry name" value="LbH_XAT"/>
    <property type="match status" value="1"/>
</dbReference>
<dbReference type="Gene3D" id="2.160.10.10">
    <property type="entry name" value="Hexapeptide repeat proteins"/>
    <property type="match status" value="1"/>
</dbReference>
<proteinExistence type="inferred from homology"/>
<accession>A0ABQ5PU71</accession>
<dbReference type="InterPro" id="IPR018357">
    <property type="entry name" value="Hexapep_transf_CS"/>
</dbReference>
<comment type="similarity">
    <text evidence="1">Belongs to the transferase hexapeptide repeat family.</text>
</comment>
<organism evidence="5 6">
    <name type="scientific">Geothrix edaphica</name>
    <dbReference type="NCBI Taxonomy" id="2927976"/>
    <lineage>
        <taxon>Bacteria</taxon>
        <taxon>Pseudomonadati</taxon>
        <taxon>Acidobacteriota</taxon>
        <taxon>Holophagae</taxon>
        <taxon>Holophagales</taxon>
        <taxon>Holophagaceae</taxon>
        <taxon>Geothrix</taxon>
    </lineage>
</organism>
<evidence type="ECO:0000313" key="5">
    <source>
        <dbReference type="EMBL" id="GLH65670.1"/>
    </source>
</evidence>
<keyword evidence="4" id="KW-0012">Acyltransferase</keyword>
<evidence type="ECO:0000256" key="4">
    <source>
        <dbReference type="ARBA" id="ARBA00023315"/>
    </source>
</evidence>
<keyword evidence="3" id="KW-0677">Repeat</keyword>
<gene>
    <name evidence="5" type="ORF">GETHED_00340</name>
</gene>